<dbReference type="Gene3D" id="3.40.710.10">
    <property type="entry name" value="DD-peptidase/beta-lactamase superfamily"/>
    <property type="match status" value="1"/>
</dbReference>
<protein>
    <submittedName>
        <fullName evidence="3">Beta-lactamase class A-like protein</fullName>
    </submittedName>
</protein>
<evidence type="ECO:0000259" key="2">
    <source>
        <dbReference type="Pfam" id="PF13354"/>
    </source>
</evidence>
<dbReference type="AlphaFoldDB" id="A0A0G0T751"/>
<comment type="caution">
    <text evidence="3">The sequence shown here is derived from an EMBL/GenBank/DDBJ whole genome shotgun (WGS) entry which is preliminary data.</text>
</comment>
<name>A0A0G0T751_9BACT</name>
<evidence type="ECO:0000313" key="4">
    <source>
        <dbReference type="Proteomes" id="UP000034664"/>
    </source>
</evidence>
<feature type="transmembrane region" description="Helical" evidence="1">
    <location>
        <begin position="21"/>
        <end position="41"/>
    </location>
</feature>
<gene>
    <name evidence="3" type="ORF">UU14_C0002G0077</name>
</gene>
<dbReference type="GO" id="GO:0030655">
    <property type="term" value="P:beta-lactam antibiotic catabolic process"/>
    <property type="evidence" value="ECO:0007669"/>
    <property type="project" value="InterPro"/>
</dbReference>
<feature type="domain" description="Beta-lactamase class A catalytic" evidence="2">
    <location>
        <begin position="83"/>
        <end position="285"/>
    </location>
</feature>
<dbReference type="PANTHER" id="PTHR35333:SF3">
    <property type="entry name" value="BETA-LACTAMASE-TYPE TRANSPEPTIDASE FOLD CONTAINING PROTEIN"/>
    <property type="match status" value="1"/>
</dbReference>
<dbReference type="Proteomes" id="UP000034664">
    <property type="component" value="Unassembled WGS sequence"/>
</dbReference>
<sequence length="315" mass="36226">MPRQRKISYNYKTSESIEKKSIKPVIYFLLLFFTVFVVFNMRNTTTKASNVLPFNAVSDEPQTLSELSLAIRNRIAEEEGTYSIRFEDFGTKNAFGINDEPVVTAASVIKIPALAALYYLAEQRDIDLNEVITIPESDMQRWGTGIIRYQDAGATYTIRELAQVMMEHSDNTAVYVLANRVIGLERLQELIDSWGLSNTNYLENNISNKDMNKVMRMMYSGELVKDEELNVEMMGWMDDSDFEERLPKYIPEEVSVYHKIGNEVRITHDVGVIDLPEKPYYLGVLGIEIPDHEHATEVIAQISQMVFEYQSRMNQ</sequence>
<dbReference type="SUPFAM" id="SSF56601">
    <property type="entry name" value="beta-lactamase/transpeptidase-like"/>
    <property type="match status" value="1"/>
</dbReference>
<keyword evidence="1" id="KW-0472">Membrane</keyword>
<reference evidence="3 4" key="1">
    <citation type="journal article" date="2015" name="Nature">
        <title>rRNA introns, odd ribosomes, and small enigmatic genomes across a large radiation of phyla.</title>
        <authorList>
            <person name="Brown C.T."/>
            <person name="Hug L.A."/>
            <person name="Thomas B.C."/>
            <person name="Sharon I."/>
            <person name="Castelle C.J."/>
            <person name="Singh A."/>
            <person name="Wilkins M.J."/>
            <person name="Williams K.H."/>
            <person name="Banfield J.F."/>
        </authorList>
    </citation>
    <scope>NUCLEOTIDE SEQUENCE [LARGE SCALE GENOMIC DNA]</scope>
</reference>
<dbReference type="InterPro" id="IPR045155">
    <property type="entry name" value="Beta-lactam_cat"/>
</dbReference>
<dbReference type="EMBL" id="LBZM01000002">
    <property type="protein sequence ID" value="KKR72824.1"/>
    <property type="molecule type" value="Genomic_DNA"/>
</dbReference>
<dbReference type="PANTHER" id="PTHR35333">
    <property type="entry name" value="BETA-LACTAMASE"/>
    <property type="match status" value="1"/>
</dbReference>
<keyword evidence="1" id="KW-1133">Transmembrane helix</keyword>
<dbReference type="GO" id="GO:0046677">
    <property type="term" value="P:response to antibiotic"/>
    <property type="evidence" value="ECO:0007669"/>
    <property type="project" value="InterPro"/>
</dbReference>
<dbReference type="InterPro" id="IPR012338">
    <property type="entry name" value="Beta-lactam/transpept-like"/>
</dbReference>
<dbReference type="GO" id="GO:0008800">
    <property type="term" value="F:beta-lactamase activity"/>
    <property type="evidence" value="ECO:0007669"/>
    <property type="project" value="InterPro"/>
</dbReference>
<proteinExistence type="predicted"/>
<evidence type="ECO:0000313" key="3">
    <source>
        <dbReference type="EMBL" id="KKR72824.1"/>
    </source>
</evidence>
<keyword evidence="1" id="KW-0812">Transmembrane</keyword>
<dbReference type="InterPro" id="IPR000871">
    <property type="entry name" value="Beta-lactam_class-A"/>
</dbReference>
<organism evidence="3 4">
    <name type="scientific">Candidatus Roizmanbacteria bacterium GW2011_GWB1_40_7</name>
    <dbReference type="NCBI Taxonomy" id="1618482"/>
    <lineage>
        <taxon>Bacteria</taxon>
        <taxon>Candidatus Roizmaniibacteriota</taxon>
    </lineage>
</organism>
<dbReference type="Pfam" id="PF13354">
    <property type="entry name" value="Beta-lactamase2"/>
    <property type="match status" value="1"/>
</dbReference>
<evidence type="ECO:0000256" key="1">
    <source>
        <dbReference type="SAM" id="Phobius"/>
    </source>
</evidence>
<accession>A0A0G0T751</accession>